<evidence type="ECO:0000313" key="3">
    <source>
        <dbReference type="Proteomes" id="UP000271137"/>
    </source>
</evidence>
<proteinExistence type="predicted"/>
<name>A0A3P3EU23_9BURK</name>
<reference evidence="1 4" key="1">
    <citation type="submission" date="2018-11" db="EMBL/GenBank/DDBJ databases">
        <title>The genome of Variovorax sp T529.</title>
        <authorList>
            <person name="Gao J."/>
        </authorList>
    </citation>
    <scope>NUCLEOTIDE SEQUENCE [LARGE SCALE GENOMIC DNA]</scope>
    <source>
        <strain evidence="1 4">T529</strain>
    </source>
</reference>
<dbReference type="AlphaFoldDB" id="A0A3P3EU23"/>
<evidence type="ECO:0000313" key="2">
    <source>
        <dbReference type="EMBL" id="RSZ41451.1"/>
    </source>
</evidence>
<comment type="caution">
    <text evidence="1">The sequence shown here is derived from an EMBL/GenBank/DDBJ whole genome shotgun (WGS) entry which is preliminary data.</text>
</comment>
<dbReference type="RefSeq" id="WP_124958219.1">
    <property type="nucleotide sequence ID" value="NZ_CBFHCE010000007.1"/>
</dbReference>
<dbReference type="EMBL" id="RXFQ01000003">
    <property type="protein sequence ID" value="RSZ41451.1"/>
    <property type="molecule type" value="Genomic_DNA"/>
</dbReference>
<dbReference type="Proteomes" id="UP000271590">
    <property type="component" value="Unassembled WGS sequence"/>
</dbReference>
<evidence type="ECO:0000313" key="1">
    <source>
        <dbReference type="EMBL" id="RRH89885.1"/>
    </source>
</evidence>
<dbReference type="EMBL" id="RQXU01000004">
    <property type="protein sequence ID" value="RRH89885.1"/>
    <property type="molecule type" value="Genomic_DNA"/>
</dbReference>
<gene>
    <name evidence="1" type="ORF">EH244_09930</name>
    <name evidence="2" type="ORF">EJO66_05870</name>
</gene>
<protein>
    <submittedName>
        <fullName evidence="1">Uncharacterized protein</fullName>
    </submittedName>
</protein>
<keyword evidence="3" id="KW-1185">Reference proteome</keyword>
<reference evidence="2 3" key="2">
    <citation type="submission" date="2018-12" db="EMBL/GenBank/DDBJ databases">
        <title>The genome sequences of strain 502.</title>
        <authorList>
            <person name="Gao J."/>
            <person name="Sun J."/>
        </authorList>
    </citation>
    <scope>NUCLEOTIDE SEQUENCE [LARGE SCALE GENOMIC DNA]</scope>
    <source>
        <strain evidence="2 3">502</strain>
    </source>
</reference>
<dbReference type="Proteomes" id="UP000271137">
    <property type="component" value="Unassembled WGS sequence"/>
</dbReference>
<accession>A0A3P3EU23</accession>
<evidence type="ECO:0000313" key="4">
    <source>
        <dbReference type="Proteomes" id="UP000271590"/>
    </source>
</evidence>
<organism evidence="1 4">
    <name type="scientific">Variovorax beijingensis</name>
    <dbReference type="NCBI Taxonomy" id="2496117"/>
    <lineage>
        <taxon>Bacteria</taxon>
        <taxon>Pseudomonadati</taxon>
        <taxon>Pseudomonadota</taxon>
        <taxon>Betaproteobacteria</taxon>
        <taxon>Burkholderiales</taxon>
        <taxon>Comamonadaceae</taxon>
        <taxon>Variovorax</taxon>
    </lineage>
</organism>
<sequence length="110" mass="12731">MQTTNRYEGRPLLRLVDCLVLDAIDQLDDAKRAKLEALEPTLAQTFNASGTWQEMVGTQMGFADDVQDQIRQFWRSYLDRAEEQQQRADPQEFVIEFVALNFPDLAPPQR</sequence>